<reference evidence="1 2" key="1">
    <citation type="submission" date="2014-04" db="EMBL/GenBank/DDBJ databases">
        <authorList>
            <consortium name="DOE Joint Genome Institute"/>
            <person name="Kuo A."/>
            <person name="Ruytinx J."/>
            <person name="Rineau F."/>
            <person name="Colpaert J."/>
            <person name="Kohler A."/>
            <person name="Nagy L.G."/>
            <person name="Floudas D."/>
            <person name="Copeland A."/>
            <person name="Barry K.W."/>
            <person name="Cichocki N."/>
            <person name="Veneault-Fourrey C."/>
            <person name="LaButti K."/>
            <person name="Lindquist E.A."/>
            <person name="Lipzen A."/>
            <person name="Lundell T."/>
            <person name="Morin E."/>
            <person name="Murat C."/>
            <person name="Sun H."/>
            <person name="Tunlid A."/>
            <person name="Henrissat B."/>
            <person name="Grigoriev I.V."/>
            <person name="Hibbett D.S."/>
            <person name="Martin F."/>
            <person name="Nordberg H.P."/>
            <person name="Cantor M.N."/>
            <person name="Hua S.X."/>
        </authorList>
    </citation>
    <scope>NUCLEOTIDE SEQUENCE [LARGE SCALE GENOMIC DNA]</scope>
    <source>
        <strain evidence="1 2">UH-Slu-Lm8-n1</strain>
    </source>
</reference>
<evidence type="ECO:0000313" key="2">
    <source>
        <dbReference type="Proteomes" id="UP000054485"/>
    </source>
</evidence>
<dbReference type="Proteomes" id="UP000054485">
    <property type="component" value="Unassembled WGS sequence"/>
</dbReference>
<protein>
    <submittedName>
        <fullName evidence="1">Uncharacterized protein</fullName>
    </submittedName>
</protein>
<accession>A0A0D0B6X4</accession>
<dbReference type="AlphaFoldDB" id="A0A0D0B6X4"/>
<dbReference type="InParanoid" id="A0A0D0B6X4"/>
<evidence type="ECO:0000313" key="1">
    <source>
        <dbReference type="EMBL" id="KIK39568.1"/>
    </source>
</evidence>
<dbReference type="EMBL" id="KN835337">
    <property type="protein sequence ID" value="KIK39568.1"/>
    <property type="molecule type" value="Genomic_DNA"/>
</dbReference>
<name>A0A0D0B6X4_9AGAM</name>
<sequence length="73" mass="8690">MTRAKNFDMGMHQLVKMLLFEVASEYMLAKLFTRRMMLLLAKKSCSDVDKVVYKEDAYVVCLQLFTFTHKRKF</sequence>
<dbReference type="HOGENOM" id="CLU_2706455_0_0_1"/>
<gene>
    <name evidence="1" type="ORF">CY34DRAFT_326368</name>
</gene>
<proteinExistence type="predicted"/>
<reference evidence="2" key="2">
    <citation type="submission" date="2015-01" db="EMBL/GenBank/DDBJ databases">
        <title>Evolutionary Origins and Diversification of the Mycorrhizal Mutualists.</title>
        <authorList>
            <consortium name="DOE Joint Genome Institute"/>
            <consortium name="Mycorrhizal Genomics Consortium"/>
            <person name="Kohler A."/>
            <person name="Kuo A."/>
            <person name="Nagy L.G."/>
            <person name="Floudas D."/>
            <person name="Copeland A."/>
            <person name="Barry K.W."/>
            <person name="Cichocki N."/>
            <person name="Veneault-Fourrey C."/>
            <person name="LaButti K."/>
            <person name="Lindquist E.A."/>
            <person name="Lipzen A."/>
            <person name="Lundell T."/>
            <person name="Morin E."/>
            <person name="Murat C."/>
            <person name="Riley R."/>
            <person name="Ohm R."/>
            <person name="Sun H."/>
            <person name="Tunlid A."/>
            <person name="Henrissat B."/>
            <person name="Grigoriev I.V."/>
            <person name="Hibbett D.S."/>
            <person name="Martin F."/>
        </authorList>
    </citation>
    <scope>NUCLEOTIDE SEQUENCE [LARGE SCALE GENOMIC DNA]</scope>
    <source>
        <strain evidence="2">UH-Slu-Lm8-n1</strain>
    </source>
</reference>
<organism evidence="1 2">
    <name type="scientific">Suillus luteus UH-Slu-Lm8-n1</name>
    <dbReference type="NCBI Taxonomy" id="930992"/>
    <lineage>
        <taxon>Eukaryota</taxon>
        <taxon>Fungi</taxon>
        <taxon>Dikarya</taxon>
        <taxon>Basidiomycota</taxon>
        <taxon>Agaricomycotina</taxon>
        <taxon>Agaricomycetes</taxon>
        <taxon>Agaricomycetidae</taxon>
        <taxon>Boletales</taxon>
        <taxon>Suillineae</taxon>
        <taxon>Suillaceae</taxon>
        <taxon>Suillus</taxon>
    </lineage>
</organism>
<keyword evidence="2" id="KW-1185">Reference proteome</keyword>